<evidence type="ECO:0000313" key="2">
    <source>
        <dbReference type="EMBL" id="GAA5106502.1"/>
    </source>
</evidence>
<dbReference type="RefSeq" id="WP_345488741.1">
    <property type="nucleotide sequence ID" value="NZ_BAABHY010000001.1"/>
</dbReference>
<reference evidence="3" key="1">
    <citation type="journal article" date="2019" name="Int. J. Syst. Evol. Microbiol.">
        <title>The Global Catalogue of Microorganisms (GCM) 10K type strain sequencing project: providing services to taxonomists for standard genome sequencing and annotation.</title>
        <authorList>
            <consortium name="The Broad Institute Genomics Platform"/>
            <consortium name="The Broad Institute Genome Sequencing Center for Infectious Disease"/>
            <person name="Wu L."/>
            <person name="Ma J."/>
        </authorList>
    </citation>
    <scope>NUCLEOTIDE SEQUENCE [LARGE SCALE GENOMIC DNA]</scope>
    <source>
        <strain evidence="3">JCM 18050</strain>
    </source>
</reference>
<accession>A0ABP9N346</accession>
<keyword evidence="3" id="KW-1185">Reference proteome</keyword>
<evidence type="ECO:0000313" key="3">
    <source>
        <dbReference type="Proteomes" id="UP001500171"/>
    </source>
</evidence>
<dbReference type="Gene3D" id="3.10.100.10">
    <property type="entry name" value="Mannose-Binding Protein A, subunit A"/>
    <property type="match status" value="1"/>
</dbReference>
<gene>
    <name evidence="2" type="ORF">GCM10023211_06420</name>
</gene>
<dbReference type="InterPro" id="IPR008964">
    <property type="entry name" value="Invasin/intimin_cell_adhesion"/>
</dbReference>
<feature type="chain" id="PRO_5045598544" evidence="1">
    <location>
        <begin position="23"/>
        <end position="442"/>
    </location>
</feature>
<dbReference type="InterPro" id="IPR016186">
    <property type="entry name" value="C-type_lectin-like/link_sf"/>
</dbReference>
<evidence type="ECO:0000256" key="1">
    <source>
        <dbReference type="SAM" id="SignalP"/>
    </source>
</evidence>
<proteinExistence type="predicted"/>
<dbReference type="SUPFAM" id="SSF56436">
    <property type="entry name" value="C-type lectin-like"/>
    <property type="match status" value="1"/>
</dbReference>
<sequence>MKKTLLCLLCALSFNAVSILTASTAKTIIGTAPQLVPGTDQYTSLASHSSFTVNNVKYNWFDGTYNTSLIFDYNLTLGDFVINGLSKSDFLSNYYYDSEGDGVSSSDPLNIGTLTYNWTDNDEVSIPSSANINTLHELSYTYSFPLKLSITNTGVYTTSGYGSPNVSDSLTISQVYQIHTERGIYAIKPNSVGLSCQWVEYINNSWVCASQSTSGQTGYRSATTGGGYTSDYTPDLGFKKDPSGDTFPTVGFPGAQFQLVMIGKPSEYTFSVVSGSGVTVDANGIVKLSSKPSSTVTLRAIYDPSGLATTFDYSFTIGKWLEPKTGTSNYADAITKCGGEANMITRSDFTNSPIANIATGQSWSYIRNYGTRAIDGTLYGEWGYMDGNTYPDSNWQNNRYWTKDVNSDNTNGVNTYFFVHSYDGGYIGYEWQDNTEIAAVCK</sequence>
<comment type="caution">
    <text evidence="2">The sequence shown here is derived from an EMBL/GenBank/DDBJ whole genome shotgun (WGS) entry which is preliminary data.</text>
</comment>
<dbReference type="EMBL" id="BAABHY010000001">
    <property type="protein sequence ID" value="GAA5106502.1"/>
    <property type="molecule type" value="Genomic_DNA"/>
</dbReference>
<feature type="signal peptide" evidence="1">
    <location>
        <begin position="1"/>
        <end position="22"/>
    </location>
</feature>
<name>A0ABP9N346_9GAMM</name>
<organism evidence="2 3">
    <name type="scientific">Orbus sasakiae</name>
    <dbReference type="NCBI Taxonomy" id="1078475"/>
    <lineage>
        <taxon>Bacteria</taxon>
        <taxon>Pseudomonadati</taxon>
        <taxon>Pseudomonadota</taxon>
        <taxon>Gammaproteobacteria</taxon>
        <taxon>Orbales</taxon>
        <taxon>Orbaceae</taxon>
        <taxon>Orbus</taxon>
    </lineage>
</organism>
<dbReference type="Gene3D" id="2.60.40.1080">
    <property type="match status" value="1"/>
</dbReference>
<dbReference type="InterPro" id="IPR016187">
    <property type="entry name" value="CTDL_fold"/>
</dbReference>
<keyword evidence="1" id="KW-0732">Signal</keyword>
<protein>
    <submittedName>
        <fullName evidence="2">Uncharacterized protein</fullName>
    </submittedName>
</protein>
<dbReference type="Proteomes" id="UP001500171">
    <property type="component" value="Unassembled WGS sequence"/>
</dbReference>
<dbReference type="SUPFAM" id="SSF49373">
    <property type="entry name" value="Invasin/intimin cell-adhesion fragments"/>
    <property type="match status" value="1"/>
</dbReference>